<keyword evidence="3" id="KW-1185">Reference proteome</keyword>
<dbReference type="PANTHER" id="PTHR35908:SF1">
    <property type="entry name" value="CONSERVED PROTEIN"/>
    <property type="match status" value="1"/>
</dbReference>
<protein>
    <recommendedName>
        <fullName evidence="1">VOC domain-containing protein</fullName>
    </recommendedName>
</protein>
<evidence type="ECO:0000313" key="3">
    <source>
        <dbReference type="Proteomes" id="UP000581769"/>
    </source>
</evidence>
<evidence type="ECO:0000313" key="2">
    <source>
        <dbReference type="EMBL" id="MBB4682596.1"/>
    </source>
</evidence>
<dbReference type="SUPFAM" id="SSF54593">
    <property type="entry name" value="Glyoxalase/Bleomycin resistance protein/Dihydroxybiphenyl dioxygenase"/>
    <property type="match status" value="1"/>
</dbReference>
<dbReference type="PROSITE" id="PS51819">
    <property type="entry name" value="VOC"/>
    <property type="match status" value="1"/>
</dbReference>
<dbReference type="Proteomes" id="UP000581769">
    <property type="component" value="Unassembled WGS sequence"/>
</dbReference>
<name>A0A840IJZ5_9PSEU</name>
<gene>
    <name evidence="2" type="ORF">BJY18_000081</name>
</gene>
<evidence type="ECO:0000259" key="1">
    <source>
        <dbReference type="PROSITE" id="PS51819"/>
    </source>
</evidence>
<accession>A0A840IJZ5</accession>
<dbReference type="PANTHER" id="PTHR35908">
    <property type="entry name" value="HYPOTHETICAL FUSION PROTEIN"/>
    <property type="match status" value="1"/>
</dbReference>
<organism evidence="2 3">
    <name type="scientific">Amycolatopsis jiangsuensis</name>
    <dbReference type="NCBI Taxonomy" id="1181879"/>
    <lineage>
        <taxon>Bacteria</taxon>
        <taxon>Bacillati</taxon>
        <taxon>Actinomycetota</taxon>
        <taxon>Actinomycetes</taxon>
        <taxon>Pseudonocardiales</taxon>
        <taxon>Pseudonocardiaceae</taxon>
        <taxon>Amycolatopsis</taxon>
    </lineage>
</organism>
<dbReference type="InterPro" id="IPR037523">
    <property type="entry name" value="VOC_core"/>
</dbReference>
<feature type="domain" description="VOC" evidence="1">
    <location>
        <begin position="5"/>
        <end position="119"/>
    </location>
</feature>
<dbReference type="InterPro" id="IPR029068">
    <property type="entry name" value="Glyas_Bleomycin-R_OHBP_Dase"/>
</dbReference>
<dbReference type="AlphaFoldDB" id="A0A840IJZ5"/>
<reference evidence="2 3" key="1">
    <citation type="submission" date="2020-08" db="EMBL/GenBank/DDBJ databases">
        <title>Sequencing the genomes of 1000 actinobacteria strains.</title>
        <authorList>
            <person name="Klenk H.-P."/>
        </authorList>
    </citation>
    <scope>NUCLEOTIDE SEQUENCE [LARGE SCALE GENOMIC DNA]</scope>
    <source>
        <strain evidence="2 3">DSM 45859</strain>
    </source>
</reference>
<dbReference type="InterPro" id="IPR041581">
    <property type="entry name" value="Glyoxalase_6"/>
</dbReference>
<dbReference type="Pfam" id="PF18029">
    <property type="entry name" value="Glyoxalase_6"/>
    <property type="match status" value="1"/>
</dbReference>
<sequence>MTTTSLASVTMDCADPVPLAAFWAGMTGGEVTFSSPRFCAVETPALYLSAVAVDDYRPPTWPTGARPQYLHLDLTTPDLDAAEAEALALGAAKEPQQREPDRFRVYRDPAGHPFCLRKAG</sequence>
<dbReference type="RefSeq" id="WP_184776746.1">
    <property type="nucleotide sequence ID" value="NZ_JACHMG010000001.1"/>
</dbReference>
<proteinExistence type="predicted"/>
<dbReference type="EMBL" id="JACHMG010000001">
    <property type="protein sequence ID" value="MBB4682596.1"/>
    <property type="molecule type" value="Genomic_DNA"/>
</dbReference>
<dbReference type="Gene3D" id="3.10.180.10">
    <property type="entry name" value="2,3-Dihydroxybiphenyl 1,2-Dioxygenase, domain 1"/>
    <property type="match status" value="1"/>
</dbReference>
<comment type="caution">
    <text evidence="2">The sequence shown here is derived from an EMBL/GenBank/DDBJ whole genome shotgun (WGS) entry which is preliminary data.</text>
</comment>